<sequence length="160" mass="18377">MSYRIEVAKDEDLYELMTILWRCFEDPYQAILRVFFPILNNDREASSGQRDEYKESHPELIWLKVVDDKTNKIIAGAKWYFYERDPFLPNPGDSDGHDAASEEAVWYPEGSAGSLLRWRCMLLRSRGSQWVGTAIQPEAAKWSAAYCHGTTSSTVSCRKA</sequence>
<evidence type="ECO:0000313" key="1">
    <source>
        <dbReference type="EMBL" id="KAK9320288.1"/>
    </source>
</evidence>
<keyword evidence="2" id="KW-1185">Reference proteome</keyword>
<name>A0ACC3TJJ4_9ASCO</name>
<gene>
    <name evidence="1" type="ORF">V1517DRAFT_329833</name>
</gene>
<evidence type="ECO:0000313" key="2">
    <source>
        <dbReference type="Proteomes" id="UP001489719"/>
    </source>
</evidence>
<dbReference type="Proteomes" id="UP001489719">
    <property type="component" value="Unassembled WGS sequence"/>
</dbReference>
<reference evidence="2" key="1">
    <citation type="journal article" date="2024" name="Front. Bioeng. Biotechnol.">
        <title>Genome-scale model development and genomic sequencing of the oleaginous clade Lipomyces.</title>
        <authorList>
            <person name="Czajka J.J."/>
            <person name="Han Y."/>
            <person name="Kim J."/>
            <person name="Mondo S.J."/>
            <person name="Hofstad B.A."/>
            <person name="Robles A."/>
            <person name="Haridas S."/>
            <person name="Riley R."/>
            <person name="LaButti K."/>
            <person name="Pangilinan J."/>
            <person name="Andreopoulos W."/>
            <person name="Lipzen A."/>
            <person name="Yan J."/>
            <person name="Wang M."/>
            <person name="Ng V."/>
            <person name="Grigoriev I.V."/>
            <person name="Spatafora J.W."/>
            <person name="Magnuson J.K."/>
            <person name="Baker S.E."/>
            <person name="Pomraning K.R."/>
        </authorList>
    </citation>
    <scope>NUCLEOTIDE SEQUENCE [LARGE SCALE GENOMIC DNA]</scope>
    <source>
        <strain evidence="2">CBS 10300</strain>
    </source>
</reference>
<organism evidence="1 2">
    <name type="scientific">Lipomyces orientalis</name>
    <dbReference type="NCBI Taxonomy" id="1233043"/>
    <lineage>
        <taxon>Eukaryota</taxon>
        <taxon>Fungi</taxon>
        <taxon>Dikarya</taxon>
        <taxon>Ascomycota</taxon>
        <taxon>Saccharomycotina</taxon>
        <taxon>Lipomycetes</taxon>
        <taxon>Lipomycetales</taxon>
        <taxon>Lipomycetaceae</taxon>
        <taxon>Lipomyces</taxon>
    </lineage>
</organism>
<dbReference type="EMBL" id="MU970136">
    <property type="protein sequence ID" value="KAK9320288.1"/>
    <property type="molecule type" value="Genomic_DNA"/>
</dbReference>
<accession>A0ACC3TJJ4</accession>
<proteinExistence type="predicted"/>
<protein>
    <submittedName>
        <fullName evidence="1">Uncharacterized protein</fullName>
    </submittedName>
</protein>
<comment type="caution">
    <text evidence="1">The sequence shown here is derived from an EMBL/GenBank/DDBJ whole genome shotgun (WGS) entry which is preliminary data.</text>
</comment>